<evidence type="ECO:0000256" key="2">
    <source>
        <dbReference type="ARBA" id="ARBA00022786"/>
    </source>
</evidence>
<dbReference type="GO" id="GO:0016567">
    <property type="term" value="P:protein ubiquitination"/>
    <property type="evidence" value="ECO:0007669"/>
    <property type="project" value="UniProtKB-UniPathway"/>
</dbReference>
<dbReference type="PANTHER" id="PTHR32370">
    <property type="entry name" value="OS12G0117600 PROTEIN"/>
    <property type="match status" value="1"/>
</dbReference>
<reference evidence="9 10" key="2">
    <citation type="submission" date="2025-04" db="UniProtKB">
        <authorList>
            <consortium name="RefSeq"/>
        </authorList>
    </citation>
    <scope>IDENTIFICATION</scope>
    <source>
        <tissue evidence="9 10">Leaf</tissue>
    </source>
</reference>
<dbReference type="InterPro" id="IPR043454">
    <property type="entry name" value="NPH3/RPT2-like"/>
</dbReference>
<organism evidence="10">
    <name type="scientific">Ananas comosus</name>
    <name type="common">Pineapple</name>
    <name type="synonym">Ananas ananas</name>
    <dbReference type="NCBI Taxonomy" id="4615"/>
    <lineage>
        <taxon>Eukaryota</taxon>
        <taxon>Viridiplantae</taxon>
        <taxon>Streptophyta</taxon>
        <taxon>Embryophyta</taxon>
        <taxon>Tracheophyta</taxon>
        <taxon>Spermatophyta</taxon>
        <taxon>Magnoliopsida</taxon>
        <taxon>Liliopsida</taxon>
        <taxon>Poales</taxon>
        <taxon>Bromeliaceae</taxon>
        <taxon>Bromelioideae</taxon>
        <taxon>Ananas</taxon>
    </lineage>
</organism>
<proteinExistence type="inferred from homology"/>
<comment type="similarity">
    <text evidence="3">Belongs to the NPH3 family.</text>
</comment>
<name>A0A6P5F3H5_ANACO</name>
<keyword evidence="2" id="KW-0833">Ubl conjugation pathway</keyword>
<feature type="domain" description="NPH3" evidence="7">
    <location>
        <begin position="217"/>
        <end position="491"/>
    </location>
</feature>
<feature type="domain" description="BTB" evidence="6">
    <location>
        <begin position="41"/>
        <end position="105"/>
    </location>
</feature>
<evidence type="ECO:0000259" key="6">
    <source>
        <dbReference type="PROSITE" id="PS50097"/>
    </source>
</evidence>
<dbReference type="OrthoDB" id="624345at2759"/>
<keyword evidence="8" id="KW-1185">Reference proteome</keyword>
<dbReference type="RefSeq" id="XP_020089754.1">
    <property type="nucleotide sequence ID" value="XM_020234165.1"/>
</dbReference>
<dbReference type="Gene3D" id="3.30.710.10">
    <property type="entry name" value="Potassium Channel Kv1.1, Chain A"/>
    <property type="match status" value="1"/>
</dbReference>
<comment type="pathway">
    <text evidence="1">Protein modification; protein ubiquitination.</text>
</comment>
<dbReference type="InterPro" id="IPR027356">
    <property type="entry name" value="NPH3_dom"/>
</dbReference>
<evidence type="ECO:0000313" key="8">
    <source>
        <dbReference type="Proteomes" id="UP000515123"/>
    </source>
</evidence>
<accession>A0A6P5F3H5</accession>
<evidence type="ECO:0000256" key="3">
    <source>
        <dbReference type="PROSITE-ProRule" id="PRU00982"/>
    </source>
</evidence>
<evidence type="ECO:0000256" key="4">
    <source>
        <dbReference type="SAM" id="Coils"/>
    </source>
</evidence>
<dbReference type="InterPro" id="IPR000210">
    <property type="entry name" value="BTB/POZ_dom"/>
</dbReference>
<dbReference type="AlphaFoldDB" id="A0A6P5F3H5"/>
<evidence type="ECO:0000313" key="10">
    <source>
        <dbReference type="RefSeq" id="XP_020090504.1"/>
    </source>
</evidence>
<protein>
    <submittedName>
        <fullName evidence="9 10">BTB/POZ domain-containing protein At5g48130</fullName>
    </submittedName>
</protein>
<gene>
    <name evidence="9 10" type="primary">LOC109710961</name>
</gene>
<dbReference type="InterPro" id="IPR011333">
    <property type="entry name" value="SKP1/BTB/POZ_sf"/>
</dbReference>
<dbReference type="SUPFAM" id="SSF54695">
    <property type="entry name" value="POZ domain"/>
    <property type="match status" value="1"/>
</dbReference>
<sequence>METPSPKGSPFMSSPFAASPNTEILLRRTVLAWTQETGLPTSVRVRVDGRSYDLHKSPLTSKCGYFRRALLSSSDVELPENFPGGFETFEMVALFSYGYPLSLDPFNVSALRCAAEQLEMTEEYAFSNLGERSDLYINQVVLQGWDDTLIVLQKCQPLLPISEELLIVSRCVESLAFMACMEILDPEQRRDRPVISVQALSGRAWNSEKVKQITGQDLWIKDLIALPFEFFKRIIGSLRRQGMKEKYVSPVVLFYANKWVLSKKTHKFWESTDECSGAEEANNKVSAILEGLLELFPAEEKADGVIPVSFYFALLARSLSLKLSEKSREKLEHQVASRLQFARVEDFPLPESGTIAFSPELKAMENIISNYASSNSGTDFNRSTHFSSSIVAELWDRYLSQIARDPKLEPHRFVQLIEAIPVSFRETHDHLYGAISIFLLEHPDLSGEEKASVCKHIDCQKLSQEACIDAVQNELMPLRLIVQALFIQQLQTHQALRDCSDSFRYTYSVALSGTGFTPTSRSHPPTSQNLSESPYKQLTDESPYKQVCGEGRSGALSHHVEYESASFRLQALEDEITAIKKNLQGKSTSKKQSFRLFGREDKVLLKRRSHSGQVSTCIGSLSWASQRKCASGILKMLRRIALLGKGKAKMKQSSF</sequence>
<dbReference type="PROSITE" id="PS51649">
    <property type="entry name" value="NPH3"/>
    <property type="match status" value="1"/>
</dbReference>
<reference evidence="8" key="1">
    <citation type="journal article" date="2015" name="Nat. Genet.">
        <title>The pineapple genome and the evolution of CAM photosynthesis.</title>
        <authorList>
            <person name="Ming R."/>
            <person name="VanBuren R."/>
            <person name="Wai C.M."/>
            <person name="Tang H."/>
            <person name="Schatz M.C."/>
            <person name="Bowers J.E."/>
            <person name="Lyons E."/>
            <person name="Wang M.L."/>
            <person name="Chen J."/>
            <person name="Biggers E."/>
            <person name="Zhang J."/>
            <person name="Huang L."/>
            <person name="Zhang L."/>
            <person name="Miao W."/>
            <person name="Zhang J."/>
            <person name="Ye Z."/>
            <person name="Miao C."/>
            <person name="Lin Z."/>
            <person name="Wang H."/>
            <person name="Zhou H."/>
            <person name="Yim W.C."/>
            <person name="Priest H.D."/>
            <person name="Zheng C."/>
            <person name="Woodhouse M."/>
            <person name="Edger P.P."/>
            <person name="Guyot R."/>
            <person name="Guo H.B."/>
            <person name="Guo H."/>
            <person name="Zheng G."/>
            <person name="Singh R."/>
            <person name="Sharma A."/>
            <person name="Min X."/>
            <person name="Zheng Y."/>
            <person name="Lee H."/>
            <person name="Gurtowski J."/>
            <person name="Sedlazeck F.J."/>
            <person name="Harkess A."/>
            <person name="McKain M.R."/>
            <person name="Liao Z."/>
            <person name="Fang J."/>
            <person name="Liu J."/>
            <person name="Zhang X."/>
            <person name="Zhang Q."/>
            <person name="Hu W."/>
            <person name="Qin Y."/>
            <person name="Wang K."/>
            <person name="Chen L.Y."/>
            <person name="Shirley N."/>
            <person name="Lin Y.R."/>
            <person name="Liu L.Y."/>
            <person name="Hernandez A.G."/>
            <person name="Wright C.L."/>
            <person name="Bulone V."/>
            <person name="Tuskan G.A."/>
            <person name="Heath K."/>
            <person name="Zee F."/>
            <person name="Moore P.H."/>
            <person name="Sunkar R."/>
            <person name="Leebens-Mack J.H."/>
            <person name="Mockler T."/>
            <person name="Bennetzen J.L."/>
            <person name="Freeling M."/>
            <person name="Sankoff D."/>
            <person name="Paterson A.H."/>
            <person name="Zhu X."/>
            <person name="Yang X."/>
            <person name="Smith J.A."/>
            <person name="Cushman J.C."/>
            <person name="Paull R.E."/>
            <person name="Yu Q."/>
        </authorList>
    </citation>
    <scope>NUCLEOTIDE SEQUENCE [LARGE SCALE GENOMIC DNA]</scope>
    <source>
        <strain evidence="8">cv. F153</strain>
    </source>
</reference>
<dbReference type="Pfam" id="PF03000">
    <property type="entry name" value="NPH3"/>
    <property type="match status" value="1"/>
</dbReference>
<dbReference type="GeneID" id="109710961"/>
<dbReference type="Proteomes" id="UP000515123">
    <property type="component" value="Linkage group 1"/>
</dbReference>
<dbReference type="UniPathway" id="UPA00143"/>
<feature type="region of interest" description="Disordered" evidence="5">
    <location>
        <begin position="516"/>
        <end position="536"/>
    </location>
</feature>
<keyword evidence="4" id="KW-0175">Coiled coil</keyword>
<feature type="coiled-coil region" evidence="4">
    <location>
        <begin position="562"/>
        <end position="589"/>
    </location>
</feature>
<evidence type="ECO:0000256" key="5">
    <source>
        <dbReference type="SAM" id="MobiDB-lite"/>
    </source>
</evidence>
<evidence type="ECO:0000256" key="1">
    <source>
        <dbReference type="ARBA" id="ARBA00004906"/>
    </source>
</evidence>
<dbReference type="PROSITE" id="PS50097">
    <property type="entry name" value="BTB"/>
    <property type="match status" value="1"/>
</dbReference>
<evidence type="ECO:0000313" key="9">
    <source>
        <dbReference type="RefSeq" id="XP_020089754.1"/>
    </source>
</evidence>
<dbReference type="Gramene" id="Aco012291.1.mrna1">
    <property type="protein sequence ID" value="Aco012291.1.mrna1"/>
    <property type="gene ID" value="Aco012291.1.path1"/>
</dbReference>
<dbReference type="RefSeq" id="XP_020090504.1">
    <property type="nucleotide sequence ID" value="XM_020234915.1"/>
</dbReference>
<evidence type="ECO:0000259" key="7">
    <source>
        <dbReference type="PROSITE" id="PS51649"/>
    </source>
</evidence>